<accession>A0AAE1NSG7</accession>
<comment type="subunit">
    <text evidence="9">Part of the SNAPc complex composed of 5 subunits: SNAPC1, SNAPC2, SNAPC3, SNAPC4 and SNAPC5. SNAPC3 interacts with SNAPC1.</text>
</comment>
<evidence type="ECO:0000256" key="7">
    <source>
        <dbReference type="ARBA" id="ARBA00023242"/>
    </source>
</evidence>
<organism evidence="11 12">
    <name type="scientific">Petrolisthes manimaculis</name>
    <dbReference type="NCBI Taxonomy" id="1843537"/>
    <lineage>
        <taxon>Eukaryota</taxon>
        <taxon>Metazoa</taxon>
        <taxon>Ecdysozoa</taxon>
        <taxon>Arthropoda</taxon>
        <taxon>Crustacea</taxon>
        <taxon>Multicrustacea</taxon>
        <taxon>Malacostraca</taxon>
        <taxon>Eumalacostraca</taxon>
        <taxon>Eucarida</taxon>
        <taxon>Decapoda</taxon>
        <taxon>Pleocyemata</taxon>
        <taxon>Anomura</taxon>
        <taxon>Galatheoidea</taxon>
        <taxon>Porcellanidae</taxon>
        <taxon>Petrolisthes</taxon>
    </lineage>
</organism>
<comment type="similarity">
    <text evidence="2">Belongs to the SNAPC3/SRD2 family.</text>
</comment>
<keyword evidence="4" id="KW-0805">Transcription regulation</keyword>
<evidence type="ECO:0000313" key="12">
    <source>
        <dbReference type="Proteomes" id="UP001292094"/>
    </source>
</evidence>
<dbReference type="EMBL" id="JAWZYT010004094">
    <property type="protein sequence ID" value="KAK4295363.1"/>
    <property type="molecule type" value="Genomic_DNA"/>
</dbReference>
<dbReference type="AlphaFoldDB" id="A0AAE1NSG7"/>
<evidence type="ECO:0000256" key="4">
    <source>
        <dbReference type="ARBA" id="ARBA00023015"/>
    </source>
</evidence>
<keyword evidence="12" id="KW-1185">Reference proteome</keyword>
<dbReference type="InterPro" id="IPR022042">
    <property type="entry name" value="snRNA-activating_su3"/>
</dbReference>
<comment type="caution">
    <text evidence="11">The sequence shown here is derived from an EMBL/GenBank/DDBJ whole genome shotgun (WGS) entry which is preliminary data.</text>
</comment>
<sequence length="423" mass="49585">MEAIHNLKSCPWITYEPIKIKEYFTKYQKSLDNLYGRSSQEKMWKKEGIKDFFPQWQVDENPFDIKKVSAACSVDLLCDADELEINDIPGDSNKGVKSISNWYAGTFQDGVIPSRGSETLATLRAQDHELQLRNNVRDYAKLRYNTLKYSSTVRIPTSQPTSSSDFLCQKQRDIVLNVRVQRPYHKKMHLKRSCNRFPKHSQELLVLGSQKLSVLRDHINCINDMAVNKDLSHSPEFVQLSYLTNNSMEFPSGFFYINGVIYDDMRHTDSKRYSENIIKWAKKNSEIGKIESAVMEETKFEDLELRLGYPYVYMHQGNCEHLLVFTDIRLHHQHDVQDVSQYPVLRGHALKIAQKCNICTICLANWIVKDDPRIMMPYMHVCDSCLKLFFYNQHGEKINNFKVYSFIDEFMFKQKKYHDFKGT</sequence>
<gene>
    <name evidence="11" type="ORF">Pmani_032070</name>
</gene>
<dbReference type="GO" id="GO:0005634">
    <property type="term" value="C:nucleus"/>
    <property type="evidence" value="ECO:0007669"/>
    <property type="project" value="UniProtKB-SubCell"/>
</dbReference>
<dbReference type="Pfam" id="PF12251">
    <property type="entry name" value="SNAPC3"/>
    <property type="match status" value="1"/>
</dbReference>
<dbReference type="GO" id="GO:0000978">
    <property type="term" value="F:RNA polymerase II cis-regulatory region sequence-specific DNA binding"/>
    <property type="evidence" value="ECO:0007669"/>
    <property type="project" value="TreeGrafter"/>
</dbReference>
<comment type="subcellular location">
    <subcellularLocation>
        <location evidence="1">Nucleus</location>
    </subcellularLocation>
</comment>
<dbReference type="PANTHER" id="PTHR13421:SF16">
    <property type="entry name" value="SNRNA-ACTIVATING PROTEIN COMPLEX SUBUNIT 3"/>
    <property type="match status" value="1"/>
</dbReference>
<keyword evidence="5" id="KW-0238">DNA-binding</keyword>
<dbReference type="GO" id="GO:0003681">
    <property type="term" value="F:bent DNA binding"/>
    <property type="evidence" value="ECO:0007669"/>
    <property type="project" value="TreeGrafter"/>
</dbReference>
<evidence type="ECO:0000256" key="3">
    <source>
        <dbReference type="ARBA" id="ARBA00013634"/>
    </source>
</evidence>
<evidence type="ECO:0000256" key="10">
    <source>
        <dbReference type="ARBA" id="ARBA00029606"/>
    </source>
</evidence>
<keyword evidence="6" id="KW-0804">Transcription</keyword>
<comment type="function">
    <text evidence="8">Part of the SNAPc complex required for the transcription of both RNA polymerase II and III small-nuclear RNA genes. Binds to the proximal sequence element (PSE), a non-TATA-box basal promoter element common to these 2 types of genes. Recruits TBP and BRF2 to the U6 snRNA TATA box.</text>
</comment>
<name>A0AAE1NSG7_9EUCA</name>
<keyword evidence="7" id="KW-0539">Nucleus</keyword>
<evidence type="ECO:0000256" key="6">
    <source>
        <dbReference type="ARBA" id="ARBA00023163"/>
    </source>
</evidence>
<protein>
    <recommendedName>
        <fullName evidence="3">snRNA-activating protein complex subunit 3</fullName>
    </recommendedName>
    <alternativeName>
        <fullName evidence="10">Small nuclear RNA-activating complex polypeptide 3</fullName>
    </alternativeName>
</protein>
<evidence type="ECO:0000256" key="8">
    <source>
        <dbReference type="ARBA" id="ARBA00025193"/>
    </source>
</evidence>
<proteinExistence type="inferred from homology"/>
<dbReference type="GO" id="GO:0001006">
    <property type="term" value="F:RNA polymerase III type 3 promoter sequence-specific DNA binding"/>
    <property type="evidence" value="ECO:0007669"/>
    <property type="project" value="TreeGrafter"/>
</dbReference>
<evidence type="ECO:0000256" key="9">
    <source>
        <dbReference type="ARBA" id="ARBA00025958"/>
    </source>
</evidence>
<reference evidence="11" key="1">
    <citation type="submission" date="2023-11" db="EMBL/GenBank/DDBJ databases">
        <title>Genome assemblies of two species of porcelain crab, Petrolisthes cinctipes and Petrolisthes manimaculis (Anomura: Porcellanidae).</title>
        <authorList>
            <person name="Angst P."/>
        </authorList>
    </citation>
    <scope>NUCLEOTIDE SEQUENCE</scope>
    <source>
        <strain evidence="11">PB745_02</strain>
        <tissue evidence="11">Gill</tissue>
    </source>
</reference>
<dbReference type="Proteomes" id="UP001292094">
    <property type="component" value="Unassembled WGS sequence"/>
</dbReference>
<evidence type="ECO:0000256" key="5">
    <source>
        <dbReference type="ARBA" id="ARBA00023125"/>
    </source>
</evidence>
<dbReference type="GO" id="GO:0042796">
    <property type="term" value="P:snRNA transcription by RNA polymerase III"/>
    <property type="evidence" value="ECO:0007669"/>
    <property type="project" value="TreeGrafter"/>
</dbReference>
<dbReference type="GO" id="GO:0001046">
    <property type="term" value="F:core promoter sequence-specific DNA binding"/>
    <property type="evidence" value="ECO:0007669"/>
    <property type="project" value="TreeGrafter"/>
</dbReference>
<evidence type="ECO:0000313" key="11">
    <source>
        <dbReference type="EMBL" id="KAK4295363.1"/>
    </source>
</evidence>
<evidence type="ECO:0000256" key="2">
    <source>
        <dbReference type="ARBA" id="ARBA00010410"/>
    </source>
</evidence>
<dbReference type="PANTHER" id="PTHR13421">
    <property type="entry name" value="SNRNA-ACTIVATING PROTEIN COMPLEX SUBUNIT 3"/>
    <property type="match status" value="1"/>
</dbReference>
<dbReference type="GO" id="GO:0042795">
    <property type="term" value="P:snRNA transcription by RNA polymerase II"/>
    <property type="evidence" value="ECO:0007669"/>
    <property type="project" value="TreeGrafter"/>
</dbReference>
<dbReference type="GO" id="GO:0019185">
    <property type="term" value="C:snRNA-activating protein complex"/>
    <property type="evidence" value="ECO:0007669"/>
    <property type="project" value="TreeGrafter"/>
</dbReference>
<evidence type="ECO:0000256" key="1">
    <source>
        <dbReference type="ARBA" id="ARBA00004123"/>
    </source>
</evidence>